<reference evidence="6 7" key="1">
    <citation type="journal article" date="2011" name="Proc. Natl. Acad. Sci. U.S.A.">
        <title>Evolutionary erosion of yeast sex chromosomes by mating-type switching accidents.</title>
        <authorList>
            <person name="Gordon J.L."/>
            <person name="Armisen D."/>
            <person name="Proux-Wera E."/>
            <person name="Oheigeartaigh S.S."/>
            <person name="Byrne K.P."/>
            <person name="Wolfe K.H."/>
        </authorList>
    </citation>
    <scope>NUCLEOTIDE SEQUENCE [LARGE SCALE GENOMIC DNA]</scope>
    <source>
        <strain evidence="7">ATCC 22294 / BCRC 22015 / CBS 2517 / CECT 1963 / NBRC 1671 / NRRL Y-8276</strain>
    </source>
</reference>
<dbReference type="Pfam" id="PF23240">
    <property type="entry name" value="HAT_PRP39_N"/>
    <property type="match status" value="1"/>
</dbReference>
<dbReference type="InParanoid" id="H2AVM6"/>
<comment type="subcellular location">
    <subcellularLocation>
        <location evidence="1">Nucleus</location>
    </subcellularLocation>
</comment>
<keyword evidence="5" id="KW-0539">Nucleus</keyword>
<dbReference type="SUPFAM" id="SSF48452">
    <property type="entry name" value="TPR-like"/>
    <property type="match status" value="1"/>
</dbReference>
<dbReference type="eggNOG" id="KOG1258">
    <property type="taxonomic scope" value="Eukaryota"/>
</dbReference>
<dbReference type="OrthoDB" id="10265668at2759"/>
<dbReference type="KEGG" id="kaf:KAFR_0E02740"/>
<keyword evidence="3" id="KW-0677">Repeat</keyword>
<dbReference type="GO" id="GO:0005685">
    <property type="term" value="C:U1 snRNP"/>
    <property type="evidence" value="ECO:0007669"/>
    <property type="project" value="EnsemblFungi"/>
</dbReference>
<keyword evidence="2" id="KW-0507">mRNA processing</keyword>
<protein>
    <submittedName>
        <fullName evidence="6">Uncharacterized protein</fullName>
    </submittedName>
</protein>
<organism evidence="6 7">
    <name type="scientific">Kazachstania africana (strain ATCC 22294 / BCRC 22015 / CBS 2517 / CECT 1963 / NBRC 1671 / NRRL Y-8276)</name>
    <name type="common">Yeast</name>
    <name type="synonym">Kluyveromyces africanus</name>
    <dbReference type="NCBI Taxonomy" id="1071382"/>
    <lineage>
        <taxon>Eukaryota</taxon>
        <taxon>Fungi</taxon>
        <taxon>Dikarya</taxon>
        <taxon>Ascomycota</taxon>
        <taxon>Saccharomycotina</taxon>
        <taxon>Saccharomycetes</taxon>
        <taxon>Saccharomycetales</taxon>
        <taxon>Saccharomycetaceae</taxon>
        <taxon>Kazachstania</taxon>
    </lineage>
</organism>
<evidence type="ECO:0000256" key="1">
    <source>
        <dbReference type="ARBA" id="ARBA00004123"/>
    </source>
</evidence>
<dbReference type="RefSeq" id="XP_003957561.1">
    <property type="nucleotide sequence ID" value="XM_003957512.1"/>
</dbReference>
<dbReference type="Pfam" id="PF23241">
    <property type="entry name" value="HAT_PRP39_C"/>
    <property type="match status" value="1"/>
</dbReference>
<name>H2AVM6_KAZAF</name>
<dbReference type="InterPro" id="IPR011990">
    <property type="entry name" value="TPR-like_helical_dom_sf"/>
</dbReference>
<evidence type="ECO:0000256" key="2">
    <source>
        <dbReference type="ARBA" id="ARBA00022664"/>
    </source>
</evidence>
<dbReference type="PANTHER" id="PTHR17204:SF23">
    <property type="entry name" value="U1 SMALL NUCLEAR RIBONUCLEOPROTEIN COMPONENT PRP42"/>
    <property type="match status" value="1"/>
</dbReference>
<dbReference type="Gene3D" id="1.25.40.10">
    <property type="entry name" value="Tetratricopeptide repeat domain"/>
    <property type="match status" value="2"/>
</dbReference>
<dbReference type="GeneID" id="13883163"/>
<sequence length="539" mass="64634">MDKYTALLSDVKFSTLTINVSRFPKTLSHWESLINYLITAASPMNKATDPRILKLIRSTYSSLLFHFPYAENYHIDYALLEYKLGNITGFHKSFKSALAVFNHRSILIWISYLRICNELTSDTKQLFKKYEEAESKIGLHFHSGEFWEMYLDQLWERCQSKLKYFIILRKVLEIPMYSFSKFFARWLRHVDETKDLDALKLFVPKDELLRKFKIDINYNGRRGPYLLEAKKILKKFTKETYMVVQYQVMELYQLFESKLHIHYYCSSETLFSSQEIETWMKYLDYTINLGEEKLTHLNFQRALIPLAHYDSIWIKYSSWLIERENDLLTAKNILLYSLTISLKKTNILELLYSILVKLNELDELTNILDTLSQSFDNKIEENSDFDIFWDFIQFQIFLNNSQRQSRYLTQSKFPLPDSLLDKVKKWLSYCEKREGQEVLLNYLVQLQSKENTEVIEKEIFQYLLDSRLSYYINNGTFWTLYCQLIYLDSSRSYLEKRRYIIRNILSQIPKENNKLLPPLLEFAQSYIPEDMDTLHELFE</sequence>
<keyword evidence="4" id="KW-0508">mRNA splicing</keyword>
<evidence type="ECO:0000313" key="7">
    <source>
        <dbReference type="Proteomes" id="UP000005220"/>
    </source>
</evidence>
<proteinExistence type="predicted"/>
<dbReference type="InterPro" id="IPR059164">
    <property type="entry name" value="HAT_PRP39_C"/>
</dbReference>
<accession>H2AVM6</accession>
<evidence type="ECO:0000256" key="4">
    <source>
        <dbReference type="ARBA" id="ARBA00023187"/>
    </source>
</evidence>
<dbReference type="Proteomes" id="UP000005220">
    <property type="component" value="Chromosome 5"/>
</dbReference>
<dbReference type="GO" id="GO:0000243">
    <property type="term" value="C:commitment complex"/>
    <property type="evidence" value="ECO:0007669"/>
    <property type="project" value="TreeGrafter"/>
</dbReference>
<keyword evidence="7" id="KW-1185">Reference proteome</keyword>
<evidence type="ECO:0000256" key="5">
    <source>
        <dbReference type="ARBA" id="ARBA00023242"/>
    </source>
</evidence>
<dbReference type="AlphaFoldDB" id="H2AVM6"/>
<dbReference type="GO" id="GO:0030627">
    <property type="term" value="F:pre-mRNA 5'-splice site binding"/>
    <property type="evidence" value="ECO:0007669"/>
    <property type="project" value="TreeGrafter"/>
</dbReference>
<evidence type="ECO:0000256" key="3">
    <source>
        <dbReference type="ARBA" id="ARBA00022737"/>
    </source>
</evidence>
<gene>
    <name evidence="6" type="primary">KAFR0E02740</name>
    <name evidence="6" type="ORF">KAFR_0E02740</name>
</gene>
<dbReference type="STRING" id="1071382.H2AVM6"/>
<dbReference type="FunCoup" id="H2AVM6">
    <property type="interactions" value="375"/>
</dbReference>
<dbReference type="HOGENOM" id="CLU_037892_0_0_1"/>
<dbReference type="GO" id="GO:0071004">
    <property type="term" value="C:U2-type prespliceosome"/>
    <property type="evidence" value="ECO:0007669"/>
    <property type="project" value="EnsemblFungi"/>
</dbReference>
<dbReference type="PANTHER" id="PTHR17204">
    <property type="entry name" value="PRE-MRNA PROCESSING PROTEIN PRP39-RELATED"/>
    <property type="match status" value="1"/>
</dbReference>
<dbReference type="EMBL" id="HE650825">
    <property type="protein sequence ID" value="CCF58426.1"/>
    <property type="molecule type" value="Genomic_DNA"/>
</dbReference>
<evidence type="ECO:0000313" key="6">
    <source>
        <dbReference type="EMBL" id="CCF58426.1"/>
    </source>
</evidence>
<dbReference type="GO" id="GO:0000395">
    <property type="term" value="P:mRNA 5'-splice site recognition"/>
    <property type="evidence" value="ECO:0007669"/>
    <property type="project" value="TreeGrafter"/>
</dbReference>